<evidence type="ECO:0000313" key="2">
    <source>
        <dbReference type="Proteomes" id="UP000828048"/>
    </source>
</evidence>
<proteinExistence type="predicted"/>
<protein>
    <submittedName>
        <fullName evidence="1">Uncharacterized protein</fullName>
    </submittedName>
</protein>
<evidence type="ECO:0000313" key="1">
    <source>
        <dbReference type="EMBL" id="KAH7833262.1"/>
    </source>
</evidence>
<accession>A0ACB7WXP7</accession>
<reference evidence="1 2" key="1">
    <citation type="journal article" date="2021" name="Hortic Res">
        <title>High-quality reference genome and annotation aids understanding of berry development for evergreen blueberry (Vaccinium darrowii).</title>
        <authorList>
            <person name="Yu J."/>
            <person name="Hulse-Kemp A.M."/>
            <person name="Babiker E."/>
            <person name="Staton M."/>
        </authorList>
    </citation>
    <scope>NUCLEOTIDE SEQUENCE [LARGE SCALE GENOMIC DNA]</scope>
    <source>
        <strain evidence="2">cv. NJ 8807/NJ 8810</strain>
        <tissue evidence="1">Young leaf</tissue>
    </source>
</reference>
<comment type="caution">
    <text evidence="1">The sequence shown here is derived from an EMBL/GenBank/DDBJ whole genome shotgun (WGS) entry which is preliminary data.</text>
</comment>
<organism evidence="1 2">
    <name type="scientific">Vaccinium darrowii</name>
    <dbReference type="NCBI Taxonomy" id="229202"/>
    <lineage>
        <taxon>Eukaryota</taxon>
        <taxon>Viridiplantae</taxon>
        <taxon>Streptophyta</taxon>
        <taxon>Embryophyta</taxon>
        <taxon>Tracheophyta</taxon>
        <taxon>Spermatophyta</taxon>
        <taxon>Magnoliopsida</taxon>
        <taxon>eudicotyledons</taxon>
        <taxon>Gunneridae</taxon>
        <taxon>Pentapetalae</taxon>
        <taxon>asterids</taxon>
        <taxon>Ericales</taxon>
        <taxon>Ericaceae</taxon>
        <taxon>Vaccinioideae</taxon>
        <taxon>Vaccinieae</taxon>
        <taxon>Vaccinium</taxon>
    </lineage>
</organism>
<sequence>MMALGGYSVLGDSVLSPLPRASEETRKDLLQARLDLVRTSDKKASHGAWMKKFMKSGSRIEHEAFLSLWLSRFVFPSASGYGTIGNDVFPIAIHLAQGTKIALAAAVLASTYRDLGLLRKKSESDVSALTVLAPFQLIQVWIWERFPALGPKPNPLKNGEPSLARWHMVKKPNIEVEFAIAMSGKCFLWRPYVLAGTNQLIHKLYGEKEKWVSNSPHLVEVVGSFGRCIRVSELVGLDCIEQYFPHRVAMQFGMDQDVPRKVVFRSNGNPEIAWENYTRPILDDKLYIPSRCSESHVTTRYFEWLKKSIGSRGVVNEENDYSANFPPGFLSNGIGKMANTFSSVPPGFPSQPNIDTEDEVPSPSIPPGFPPIERVVGDENVSTGSTSNQGEGTTNSGEKIPGRELEARVIKLEKLMAQLKAKRLGNRS</sequence>
<dbReference type="EMBL" id="CM037152">
    <property type="protein sequence ID" value="KAH7833262.1"/>
    <property type="molecule type" value="Genomic_DNA"/>
</dbReference>
<dbReference type="Proteomes" id="UP000828048">
    <property type="component" value="Chromosome 2"/>
</dbReference>
<keyword evidence="2" id="KW-1185">Reference proteome</keyword>
<gene>
    <name evidence="1" type="ORF">Vadar_004616</name>
</gene>
<name>A0ACB7WXP7_9ERIC</name>